<proteinExistence type="predicted"/>
<dbReference type="Proteomes" id="UP001299970">
    <property type="component" value="Unassembled WGS sequence"/>
</dbReference>
<sequence>MTRPVIFVGGPLNGQVAERIGEQWDQYRDDSGDPLSREIGEKIRYKQPASERQHYYLAFIAGQSDVLGDWVYVHLPLVGYYNAAGTWKANLHAAVEAMQSEQVKAE</sequence>
<dbReference type="RefSeq" id="WP_241040881.1">
    <property type="nucleotide sequence ID" value="NZ_BAAAJF010000028.1"/>
</dbReference>
<name>A0ABS9TNG8_9PSEU</name>
<gene>
    <name evidence="1" type="ORF">MMF94_30640</name>
</gene>
<keyword evidence="2" id="KW-1185">Reference proteome</keyword>
<evidence type="ECO:0000313" key="1">
    <source>
        <dbReference type="EMBL" id="MCH6170079.1"/>
    </source>
</evidence>
<organism evidence="1 2">
    <name type="scientific">Pseudonocardia alaniniphila</name>
    <dbReference type="NCBI Taxonomy" id="75291"/>
    <lineage>
        <taxon>Bacteria</taxon>
        <taxon>Bacillati</taxon>
        <taxon>Actinomycetota</taxon>
        <taxon>Actinomycetes</taxon>
        <taxon>Pseudonocardiales</taxon>
        <taxon>Pseudonocardiaceae</taxon>
        <taxon>Pseudonocardia</taxon>
    </lineage>
</organism>
<reference evidence="1 2" key="1">
    <citation type="submission" date="2022-03" db="EMBL/GenBank/DDBJ databases">
        <title>Pseudonocardia alaer sp. nov., a novel actinomycete isolated from reed forest soil.</title>
        <authorList>
            <person name="Wang L."/>
        </authorList>
    </citation>
    <scope>NUCLEOTIDE SEQUENCE [LARGE SCALE GENOMIC DNA]</scope>
    <source>
        <strain evidence="1 2">Y-16303</strain>
    </source>
</reference>
<evidence type="ECO:0000313" key="2">
    <source>
        <dbReference type="Proteomes" id="UP001299970"/>
    </source>
</evidence>
<dbReference type="EMBL" id="JAKXMK010000030">
    <property type="protein sequence ID" value="MCH6170079.1"/>
    <property type="molecule type" value="Genomic_DNA"/>
</dbReference>
<protein>
    <submittedName>
        <fullName evidence="1">Uncharacterized protein</fullName>
    </submittedName>
</protein>
<accession>A0ABS9TNG8</accession>
<comment type="caution">
    <text evidence="1">The sequence shown here is derived from an EMBL/GenBank/DDBJ whole genome shotgun (WGS) entry which is preliminary data.</text>
</comment>